<name>A0A2V3ZW79_9BACT</name>
<sequence length="1209" mass="137325">MQKRKEFFAIRLLFFFFLFVCFGHKSKALPQEERLELRMKDSSLIEVMSEIKEKTNYTFLYNVDDIKKIRNINLSGIPKSVKEILKECLLDSGLTYEIRDKVIIIKPDPHIKIPDPKLNEAIQKVKKLYGNVTDNKGMILPGVSVRIKGTYFGTSTDINGNYSFVTSKDPDLILVFSFIGMKTKEVSVGDLEKIDVELFPTDEKLREVLVTTGFQKIDRNLFTGSANKLNQIDIALSGIADVSRSLQGHISGVQVDNISGTFGISPIVRIRGKASINGSNKPLWVVDGVVQEDIIELTNNDLTSGNLSTVLSSGVVGLNPDDIESFQILKDASATALYGAKAMNGVIVITTKKGKTGKLKVTYSGSAIIRQKPNYSQFDILSSDEEMEVYEELYDKGWIDIAKASSAANHGAMSKMFYEIASNNVSWGPDGSLNYQFLSKYANSNTDWFDVLFRNSLSQQHSFSISGGSDKARFYSSLGHYNDEGQTVADNVKNYTALVKGDFDVSKRLKLGFKASGNIRDQKLPGSKDRKFEPIDGLYERNFDVNPYNYALYTSRSIRPFNDNGSLEYFRRNYAPFNILYELDHNYVNVDVDDLLFQGELQFAISSKLRFRSTFQGRWVNTLREQKIHETSNHAEAYRADDPLFVNRNNFLFDDPDHPEKEPYTVLDQGGFYNTTKNSLTSYFIRNIIDWNLKSDQNHIFNLLFGQEIKYTNRKETHNEIWGYLYDKGGVSNTNPMVAKYLKFRDQTDYYKRKEKYRFAGVFLTGAYSYKGKYILNSTFRYDGDNRQGKNSDSRYLPTWNVSGAWNIHGENFMNSISFVDRLKLKATYGLSGDNGIGASPSLILKSGEPLRPNDQDGEDVLYIDELANKDLTWEKLYELNLGLELEVFNGRFYTDIEYFRRRSKDLLGFVTTSGIGGIRKKYGNVGEMKISGIEFTLSTQNVKTKYFNWDTRFTFSYAKDKVTKYFDEPRIADAIQSLGTNLEGYSSNSLFSIPFAGLDGNGVPQFYGPNGKIIQKLNLQKRLDILKYLKYEGPTTPKGFGGLENIFHYKNWTLSIGLNYRFGNKIRLEDAFSNSYDDYSSLPGGLKNRWKKAGDENRTNIPVILTRWKSEELNDAGLNPYQLYNKSTARVADGSFVRLKNIGIVYKLPQTWLNSMNLSSASLKLQAYNIALLYSDKKLNGVDPEFFQSGGISLPMSRTYSFSVNLAF</sequence>
<dbReference type="InterPro" id="IPR037066">
    <property type="entry name" value="Plug_dom_sf"/>
</dbReference>
<dbReference type="InterPro" id="IPR023996">
    <property type="entry name" value="TonB-dep_OMP_SusC/RagA"/>
</dbReference>
<dbReference type="Gene3D" id="2.170.130.10">
    <property type="entry name" value="TonB-dependent receptor, plug domain"/>
    <property type="match status" value="1"/>
</dbReference>
<evidence type="ECO:0000256" key="1">
    <source>
        <dbReference type="ARBA" id="ARBA00004571"/>
    </source>
</evidence>
<protein>
    <submittedName>
        <fullName evidence="9">SusC/RagA family protein</fullName>
    </submittedName>
</protein>
<feature type="domain" description="TonB-dependent receptor plug" evidence="8">
    <location>
        <begin position="224"/>
        <end position="346"/>
    </location>
</feature>
<organism evidence="9 10">
    <name type="scientific">Marinifilum breve</name>
    <dbReference type="NCBI Taxonomy" id="2184082"/>
    <lineage>
        <taxon>Bacteria</taxon>
        <taxon>Pseudomonadati</taxon>
        <taxon>Bacteroidota</taxon>
        <taxon>Bacteroidia</taxon>
        <taxon>Marinilabiliales</taxon>
        <taxon>Marinifilaceae</taxon>
    </lineage>
</organism>
<accession>A0A2V3ZW79</accession>
<evidence type="ECO:0000259" key="8">
    <source>
        <dbReference type="Pfam" id="PF07715"/>
    </source>
</evidence>
<dbReference type="Proteomes" id="UP000248079">
    <property type="component" value="Unassembled WGS sequence"/>
</dbReference>
<dbReference type="InterPro" id="IPR023997">
    <property type="entry name" value="TonB-dep_OMP_SusC/RagA_CS"/>
</dbReference>
<evidence type="ECO:0000256" key="5">
    <source>
        <dbReference type="ARBA" id="ARBA00023136"/>
    </source>
</evidence>
<proteinExistence type="inferred from homology"/>
<dbReference type="Pfam" id="PF13715">
    <property type="entry name" value="CarbopepD_reg_2"/>
    <property type="match status" value="1"/>
</dbReference>
<keyword evidence="4 7" id="KW-0812">Transmembrane</keyword>
<keyword evidence="10" id="KW-1185">Reference proteome</keyword>
<dbReference type="PROSITE" id="PS52016">
    <property type="entry name" value="TONB_DEPENDENT_REC_3"/>
    <property type="match status" value="1"/>
</dbReference>
<dbReference type="SUPFAM" id="SSF56935">
    <property type="entry name" value="Porins"/>
    <property type="match status" value="1"/>
</dbReference>
<evidence type="ECO:0000256" key="2">
    <source>
        <dbReference type="ARBA" id="ARBA00022448"/>
    </source>
</evidence>
<reference evidence="9 10" key="1">
    <citation type="submission" date="2018-05" db="EMBL/GenBank/DDBJ databases">
        <title>Marinifilum breve JC075T sp. nov., a marine bacterium isolated from Yongle Blue Hole in the South China Sea.</title>
        <authorList>
            <person name="Fu T."/>
        </authorList>
    </citation>
    <scope>NUCLEOTIDE SEQUENCE [LARGE SCALE GENOMIC DNA]</scope>
    <source>
        <strain evidence="9 10">JC075</strain>
    </source>
</reference>
<dbReference type="OrthoDB" id="9768177at2"/>
<comment type="subcellular location">
    <subcellularLocation>
        <location evidence="1 7">Cell outer membrane</location>
        <topology evidence="1 7">Multi-pass membrane protein</topology>
    </subcellularLocation>
</comment>
<keyword evidence="6 7" id="KW-0998">Cell outer membrane</keyword>
<comment type="similarity">
    <text evidence="7">Belongs to the TonB-dependent receptor family.</text>
</comment>
<dbReference type="Gene3D" id="2.40.170.20">
    <property type="entry name" value="TonB-dependent receptor, beta-barrel domain"/>
    <property type="match status" value="1"/>
</dbReference>
<evidence type="ECO:0000256" key="3">
    <source>
        <dbReference type="ARBA" id="ARBA00022452"/>
    </source>
</evidence>
<dbReference type="InterPro" id="IPR036942">
    <property type="entry name" value="Beta-barrel_TonB_sf"/>
</dbReference>
<gene>
    <name evidence="9" type="ORF">DF185_17580</name>
</gene>
<evidence type="ECO:0000313" key="10">
    <source>
        <dbReference type="Proteomes" id="UP000248079"/>
    </source>
</evidence>
<dbReference type="NCBIfam" id="TIGR04056">
    <property type="entry name" value="OMP_RagA_SusC"/>
    <property type="match status" value="1"/>
</dbReference>
<evidence type="ECO:0000313" key="9">
    <source>
        <dbReference type="EMBL" id="PXX97780.1"/>
    </source>
</evidence>
<evidence type="ECO:0000256" key="4">
    <source>
        <dbReference type="ARBA" id="ARBA00022692"/>
    </source>
</evidence>
<comment type="caution">
    <text evidence="9">The sequence shown here is derived from an EMBL/GenBank/DDBJ whole genome shotgun (WGS) entry which is preliminary data.</text>
</comment>
<keyword evidence="5 7" id="KW-0472">Membrane</keyword>
<dbReference type="EMBL" id="QFLI01000009">
    <property type="protein sequence ID" value="PXX97780.1"/>
    <property type="molecule type" value="Genomic_DNA"/>
</dbReference>
<dbReference type="GO" id="GO:0009279">
    <property type="term" value="C:cell outer membrane"/>
    <property type="evidence" value="ECO:0007669"/>
    <property type="project" value="UniProtKB-SubCell"/>
</dbReference>
<dbReference type="InterPro" id="IPR008969">
    <property type="entry name" value="CarboxyPept-like_regulatory"/>
</dbReference>
<dbReference type="RefSeq" id="WP_110362075.1">
    <property type="nucleotide sequence ID" value="NZ_QFLI01000009.1"/>
</dbReference>
<evidence type="ECO:0000256" key="7">
    <source>
        <dbReference type="PROSITE-ProRule" id="PRU01360"/>
    </source>
</evidence>
<dbReference type="Pfam" id="PF07715">
    <property type="entry name" value="Plug"/>
    <property type="match status" value="1"/>
</dbReference>
<dbReference type="InterPro" id="IPR039426">
    <property type="entry name" value="TonB-dep_rcpt-like"/>
</dbReference>
<dbReference type="NCBIfam" id="TIGR04057">
    <property type="entry name" value="SusC_RagA_signa"/>
    <property type="match status" value="1"/>
</dbReference>
<keyword evidence="3 7" id="KW-1134">Transmembrane beta strand</keyword>
<dbReference type="SUPFAM" id="SSF49464">
    <property type="entry name" value="Carboxypeptidase regulatory domain-like"/>
    <property type="match status" value="1"/>
</dbReference>
<evidence type="ECO:0000256" key="6">
    <source>
        <dbReference type="ARBA" id="ARBA00023237"/>
    </source>
</evidence>
<dbReference type="InterPro" id="IPR012910">
    <property type="entry name" value="Plug_dom"/>
</dbReference>
<dbReference type="AlphaFoldDB" id="A0A2V3ZW79"/>
<keyword evidence="2 7" id="KW-0813">Transport</keyword>